<dbReference type="Proteomes" id="UP000000492">
    <property type="component" value="Chromosome"/>
</dbReference>
<accession>F8E296</accession>
<dbReference type="HOGENOM" id="CLU_2989013_0_0_11"/>
<evidence type="ECO:0000313" key="2">
    <source>
        <dbReference type="Proteomes" id="UP000000492"/>
    </source>
</evidence>
<evidence type="ECO:0000313" key="1">
    <source>
        <dbReference type="EMBL" id="AEI10214.1"/>
    </source>
</evidence>
<dbReference type="STRING" id="662755.CRES_1861"/>
<protein>
    <submittedName>
        <fullName evidence="1">Uncharacterized protein</fullName>
    </submittedName>
</protein>
<reference evidence="1 2" key="1">
    <citation type="journal article" date="2012" name="BMC Genomics">
        <title>Complete genome sequence, lifestyle, and multi-drug resistance of the human pathogen Corynebacterium resistens DSM 45100 isolated from blood samples of a leukemia patient.</title>
        <authorList>
            <person name="Schroder J."/>
            <person name="Maus I."/>
            <person name="Meyer K."/>
            <person name="Wordemann S."/>
            <person name="Blom J."/>
            <person name="Jaenicke S."/>
            <person name="Schneider J."/>
            <person name="Trost E."/>
            <person name="Tauch A."/>
        </authorList>
    </citation>
    <scope>NUCLEOTIDE SEQUENCE [LARGE SCALE GENOMIC DNA]</scope>
    <source>
        <strain evidence="2">DSM 45100 / JCM 12819 / CCUG 50093 / GTC 2026 / SICGH 158</strain>
    </source>
</reference>
<dbReference type="EMBL" id="CP002857">
    <property type="protein sequence ID" value="AEI10214.1"/>
    <property type="molecule type" value="Genomic_DNA"/>
</dbReference>
<name>F8E296_CORRG</name>
<sequence>MRWGVAIDLARSKATGRVDMTSSSGSTPPLSTHNLSVGYGKNSLVLQDVTVAIPVTL</sequence>
<keyword evidence="2" id="KW-1185">Reference proteome</keyword>
<gene>
    <name evidence="1" type="ordered locus">CRES_1861</name>
</gene>
<organism evidence="1 2">
    <name type="scientific">Corynebacterium resistens (strain DSM 45100 / JCM 12819 / GTC 2026 / SICGH 158)</name>
    <dbReference type="NCBI Taxonomy" id="662755"/>
    <lineage>
        <taxon>Bacteria</taxon>
        <taxon>Bacillati</taxon>
        <taxon>Actinomycetota</taxon>
        <taxon>Actinomycetes</taxon>
        <taxon>Mycobacteriales</taxon>
        <taxon>Corynebacteriaceae</taxon>
        <taxon>Corynebacterium</taxon>
    </lineage>
</organism>
<dbReference type="AlphaFoldDB" id="F8E296"/>
<dbReference type="KEGG" id="crd:CRES_1861"/>
<proteinExistence type="predicted"/>